<keyword evidence="14" id="KW-1185">Reference proteome</keyword>
<dbReference type="PANTHER" id="PTHR11136:SF0">
    <property type="entry name" value="DIHYDROFOLATE SYNTHETASE-RELATED"/>
    <property type="match status" value="1"/>
</dbReference>
<evidence type="ECO:0000256" key="2">
    <source>
        <dbReference type="ARBA" id="ARBA00013025"/>
    </source>
</evidence>
<evidence type="ECO:0000256" key="7">
    <source>
        <dbReference type="ARBA" id="ARBA00022842"/>
    </source>
</evidence>
<keyword evidence="3 10" id="KW-0436">Ligase</keyword>
<evidence type="ECO:0000259" key="12">
    <source>
        <dbReference type="Pfam" id="PF08245"/>
    </source>
</evidence>
<comment type="catalytic activity">
    <reaction evidence="9">
        <text>(6S)-5,6,7,8-tetrahydrofolyl-(gamma-L-Glu)(n) + L-glutamate + ATP = (6S)-5,6,7,8-tetrahydrofolyl-(gamma-L-Glu)(n+1) + ADP + phosphate + H(+)</text>
        <dbReference type="Rhea" id="RHEA:10580"/>
        <dbReference type="Rhea" id="RHEA-COMP:14738"/>
        <dbReference type="Rhea" id="RHEA-COMP:14740"/>
        <dbReference type="ChEBI" id="CHEBI:15378"/>
        <dbReference type="ChEBI" id="CHEBI:29985"/>
        <dbReference type="ChEBI" id="CHEBI:30616"/>
        <dbReference type="ChEBI" id="CHEBI:43474"/>
        <dbReference type="ChEBI" id="CHEBI:141005"/>
        <dbReference type="ChEBI" id="CHEBI:456216"/>
        <dbReference type="EC" id="6.3.2.17"/>
    </reaction>
</comment>
<dbReference type="RefSeq" id="WP_137610727.1">
    <property type="nucleotide sequence ID" value="NZ_BJDF01000003.1"/>
</dbReference>
<feature type="domain" description="Mur ligase C-terminal" evidence="11">
    <location>
        <begin position="294"/>
        <end position="418"/>
    </location>
</feature>
<organism evidence="13 14">
    <name type="scientific">Companilactobacillus huachuanensis</name>
    <dbReference type="NCBI Taxonomy" id="2559914"/>
    <lineage>
        <taxon>Bacteria</taxon>
        <taxon>Bacillati</taxon>
        <taxon>Bacillota</taxon>
        <taxon>Bacilli</taxon>
        <taxon>Lactobacillales</taxon>
        <taxon>Lactobacillaceae</taxon>
        <taxon>Companilactobacillus</taxon>
    </lineage>
</organism>
<evidence type="ECO:0000313" key="13">
    <source>
        <dbReference type="EMBL" id="MFC6176862.1"/>
    </source>
</evidence>
<evidence type="ECO:0000256" key="10">
    <source>
        <dbReference type="PIRNR" id="PIRNR001563"/>
    </source>
</evidence>
<keyword evidence="7" id="KW-0460">Magnesium</keyword>
<evidence type="ECO:0000256" key="4">
    <source>
        <dbReference type="ARBA" id="ARBA00022723"/>
    </source>
</evidence>
<dbReference type="EC" id="6.3.2.17" evidence="2"/>
<comment type="similarity">
    <text evidence="1 10">Belongs to the folylpolyglutamate synthase family.</text>
</comment>
<gene>
    <name evidence="13" type="ORF">ACFQAV_08415</name>
</gene>
<dbReference type="SUPFAM" id="SSF53623">
    <property type="entry name" value="MurD-like peptide ligases, catalytic domain"/>
    <property type="match status" value="1"/>
</dbReference>
<evidence type="ECO:0000256" key="6">
    <source>
        <dbReference type="ARBA" id="ARBA00022840"/>
    </source>
</evidence>
<evidence type="ECO:0000256" key="3">
    <source>
        <dbReference type="ARBA" id="ARBA00022598"/>
    </source>
</evidence>
<dbReference type="SUPFAM" id="SSF53244">
    <property type="entry name" value="MurD-like peptide ligases, peptide-binding domain"/>
    <property type="match status" value="1"/>
</dbReference>
<comment type="caution">
    <text evidence="13">The sequence shown here is derived from an EMBL/GenBank/DDBJ whole genome shotgun (WGS) entry which is preliminary data.</text>
</comment>
<dbReference type="PANTHER" id="PTHR11136">
    <property type="entry name" value="FOLYLPOLYGLUTAMATE SYNTHASE-RELATED"/>
    <property type="match status" value="1"/>
</dbReference>
<evidence type="ECO:0000259" key="11">
    <source>
        <dbReference type="Pfam" id="PF02875"/>
    </source>
</evidence>
<dbReference type="Pfam" id="PF02875">
    <property type="entry name" value="Mur_ligase_C"/>
    <property type="match status" value="1"/>
</dbReference>
<reference evidence="14" key="1">
    <citation type="journal article" date="2019" name="Int. J. Syst. Evol. Microbiol.">
        <title>The Global Catalogue of Microorganisms (GCM) 10K type strain sequencing project: providing services to taxonomists for standard genome sequencing and annotation.</title>
        <authorList>
            <consortium name="The Broad Institute Genomics Platform"/>
            <consortium name="The Broad Institute Genome Sequencing Center for Infectious Disease"/>
            <person name="Wu L."/>
            <person name="Ma J."/>
        </authorList>
    </citation>
    <scope>NUCLEOTIDE SEQUENCE [LARGE SCALE GENOMIC DNA]</scope>
    <source>
        <strain evidence="14">CCM 8927</strain>
    </source>
</reference>
<sequence>MSEINFTNQLPQFLYNKNDRISLLKDILNSLGNPDQQYKIIHVCGTNGKGSTSTMIAKLLSALKYKTGLFTSPHIENITERIKIDGKNISENIFKKYEKKIIQKLKELNIDITQDISYFEMLFLISVLYFSEQDCNYVVLECGLGGELDATNAINESKFTIFTKIGMDHTAILGSTLGEIIDTKIKIVRKNSTVVMAPNQRELSTLKIQEECDLKKVKLLNSEKEINYLYFSSGKVIAKTNTGKFEFSFPLNVNYQKENLRTALTWYQAFCTQNNLKFDPKLLNIAFSDLSINGRFEILKKKPLVIVDVAHNVDGVQMFKECINDKYLDFQKTIVVGFLKDKDVSGCCNILSQIKAKFILTEPINKSRALHTSDLSIIFDKSGSKHSYKTARTPSMAIDMAIENNIGTKKVIFVVGSFYLVNKVRTHLRKVD</sequence>
<feature type="domain" description="Mur ligase central" evidence="12">
    <location>
        <begin position="43"/>
        <end position="264"/>
    </location>
</feature>
<keyword evidence="5 10" id="KW-0547">Nucleotide-binding</keyword>
<evidence type="ECO:0000256" key="1">
    <source>
        <dbReference type="ARBA" id="ARBA00008276"/>
    </source>
</evidence>
<evidence type="ECO:0000256" key="5">
    <source>
        <dbReference type="ARBA" id="ARBA00022741"/>
    </source>
</evidence>
<dbReference type="Pfam" id="PF08245">
    <property type="entry name" value="Mur_ligase_M"/>
    <property type="match status" value="1"/>
</dbReference>
<dbReference type="InterPro" id="IPR036565">
    <property type="entry name" value="Mur-like_cat_sf"/>
</dbReference>
<evidence type="ECO:0000256" key="8">
    <source>
        <dbReference type="ARBA" id="ARBA00030592"/>
    </source>
</evidence>
<dbReference type="NCBIfam" id="TIGR01499">
    <property type="entry name" value="folC"/>
    <property type="match status" value="1"/>
</dbReference>
<name>A0ABW1RNT2_9LACO</name>
<dbReference type="InterPro" id="IPR036615">
    <property type="entry name" value="Mur_ligase_C_dom_sf"/>
</dbReference>
<dbReference type="GO" id="GO:0016874">
    <property type="term" value="F:ligase activity"/>
    <property type="evidence" value="ECO:0007669"/>
    <property type="project" value="UniProtKB-KW"/>
</dbReference>
<dbReference type="InterPro" id="IPR013221">
    <property type="entry name" value="Mur_ligase_cen"/>
</dbReference>
<protein>
    <recommendedName>
        <fullName evidence="2">tetrahydrofolate synthase</fullName>
        <ecNumber evidence="2">6.3.2.17</ecNumber>
    </recommendedName>
    <alternativeName>
        <fullName evidence="8">Tetrahydrofolylpolyglutamate synthase</fullName>
    </alternativeName>
</protein>
<evidence type="ECO:0000313" key="14">
    <source>
        <dbReference type="Proteomes" id="UP001596288"/>
    </source>
</evidence>
<dbReference type="PIRSF" id="PIRSF001563">
    <property type="entry name" value="Folylpolyglu_synth"/>
    <property type="match status" value="1"/>
</dbReference>
<dbReference type="Proteomes" id="UP001596288">
    <property type="component" value="Unassembled WGS sequence"/>
</dbReference>
<keyword evidence="4" id="KW-0479">Metal-binding</keyword>
<dbReference type="InterPro" id="IPR004101">
    <property type="entry name" value="Mur_ligase_C"/>
</dbReference>
<dbReference type="InterPro" id="IPR001645">
    <property type="entry name" value="Folylpolyglutamate_synth"/>
</dbReference>
<accession>A0ABW1RNT2</accession>
<proteinExistence type="inferred from homology"/>
<dbReference type="EMBL" id="JBHSSF010000020">
    <property type="protein sequence ID" value="MFC6176862.1"/>
    <property type="molecule type" value="Genomic_DNA"/>
</dbReference>
<dbReference type="Gene3D" id="3.90.190.20">
    <property type="entry name" value="Mur ligase, C-terminal domain"/>
    <property type="match status" value="1"/>
</dbReference>
<keyword evidence="6 10" id="KW-0067">ATP-binding</keyword>
<evidence type="ECO:0000256" key="9">
    <source>
        <dbReference type="ARBA" id="ARBA00047493"/>
    </source>
</evidence>
<dbReference type="Gene3D" id="3.40.1190.10">
    <property type="entry name" value="Mur-like, catalytic domain"/>
    <property type="match status" value="1"/>
</dbReference>